<organism evidence="1 2">
    <name type="scientific">Colletotrichum zoysiae</name>
    <dbReference type="NCBI Taxonomy" id="1216348"/>
    <lineage>
        <taxon>Eukaryota</taxon>
        <taxon>Fungi</taxon>
        <taxon>Dikarya</taxon>
        <taxon>Ascomycota</taxon>
        <taxon>Pezizomycotina</taxon>
        <taxon>Sordariomycetes</taxon>
        <taxon>Hypocreomycetidae</taxon>
        <taxon>Glomerellales</taxon>
        <taxon>Glomerellaceae</taxon>
        <taxon>Colletotrichum</taxon>
        <taxon>Colletotrichum graminicola species complex</taxon>
    </lineage>
</organism>
<comment type="caution">
    <text evidence="1">The sequence shown here is derived from an EMBL/GenBank/DDBJ whole genome shotgun (WGS) entry which is preliminary data.</text>
</comment>
<sequence length="194" mass="21909">MAGFQLFAVRLGSLTEAVRDFVKDQRDFVKSQSDSDRLQREHNEKMEAMMGCILGAFSRNRKTEGPFTLSNFELALAKKGYSQHLRLAILSSVLDGMMSFTFTAADVSGMAILVSQELFNCRNWSIPTLLLTYDYVCTYAGDNCGVRRFLNAIVPIMETDFAFVCMVLNLFLDQEMEDMSSGLPFLASTFRPFH</sequence>
<evidence type="ECO:0000313" key="2">
    <source>
        <dbReference type="Proteomes" id="UP001232148"/>
    </source>
</evidence>
<dbReference type="AlphaFoldDB" id="A0AAD9H4X7"/>
<evidence type="ECO:0000313" key="1">
    <source>
        <dbReference type="EMBL" id="KAK2022520.1"/>
    </source>
</evidence>
<reference evidence="1" key="1">
    <citation type="submission" date="2021-06" db="EMBL/GenBank/DDBJ databases">
        <title>Comparative genomics, transcriptomics and evolutionary studies reveal genomic signatures of adaptation to plant cell wall in hemibiotrophic fungi.</title>
        <authorList>
            <consortium name="DOE Joint Genome Institute"/>
            <person name="Baroncelli R."/>
            <person name="Diaz J.F."/>
            <person name="Benocci T."/>
            <person name="Peng M."/>
            <person name="Battaglia E."/>
            <person name="Haridas S."/>
            <person name="Andreopoulos W."/>
            <person name="Labutti K."/>
            <person name="Pangilinan J."/>
            <person name="Floch G.L."/>
            <person name="Makela M.R."/>
            <person name="Henrissat B."/>
            <person name="Grigoriev I.V."/>
            <person name="Crouch J.A."/>
            <person name="De Vries R.P."/>
            <person name="Sukno S.A."/>
            <person name="Thon M.R."/>
        </authorList>
    </citation>
    <scope>NUCLEOTIDE SEQUENCE</scope>
    <source>
        <strain evidence="1">MAFF235873</strain>
    </source>
</reference>
<protein>
    <submittedName>
        <fullName evidence="1">Uncharacterized protein</fullName>
    </submittedName>
</protein>
<dbReference type="EMBL" id="MU843039">
    <property type="protein sequence ID" value="KAK2022520.1"/>
    <property type="molecule type" value="Genomic_DNA"/>
</dbReference>
<name>A0AAD9H4X7_9PEZI</name>
<keyword evidence="2" id="KW-1185">Reference proteome</keyword>
<proteinExistence type="predicted"/>
<dbReference type="Proteomes" id="UP001232148">
    <property type="component" value="Unassembled WGS sequence"/>
</dbReference>
<accession>A0AAD9H4X7</accession>
<gene>
    <name evidence="1" type="ORF">LX32DRAFT_698610</name>
</gene>